<comment type="caution">
    <text evidence="1">The sequence shown here is derived from an EMBL/GenBank/DDBJ whole genome shotgun (WGS) entry which is preliminary data.</text>
</comment>
<dbReference type="OrthoDB" id="4636359at2759"/>
<organism evidence="1 2">
    <name type="scientific">Fusarium pseudograminearum (strain CS3096)</name>
    <name type="common">Wheat and barley crown-rot fungus</name>
    <dbReference type="NCBI Taxonomy" id="1028729"/>
    <lineage>
        <taxon>Eukaryota</taxon>
        <taxon>Fungi</taxon>
        <taxon>Dikarya</taxon>
        <taxon>Ascomycota</taxon>
        <taxon>Pezizomycotina</taxon>
        <taxon>Sordariomycetes</taxon>
        <taxon>Hypocreomycetidae</taxon>
        <taxon>Hypocreales</taxon>
        <taxon>Nectriaceae</taxon>
        <taxon>Fusarium</taxon>
    </lineage>
</organism>
<dbReference type="HOGENOM" id="CLU_035151_1_1_1"/>
<gene>
    <name evidence="1" type="ORF">FPSE_04304</name>
</gene>
<dbReference type="Proteomes" id="UP000007978">
    <property type="component" value="Chromosome 4"/>
</dbReference>
<evidence type="ECO:0000313" key="2">
    <source>
        <dbReference type="Proteomes" id="UP000007978"/>
    </source>
</evidence>
<proteinExistence type="predicted"/>
<keyword evidence="2" id="KW-1185">Reference proteome</keyword>
<accession>K3VLM6</accession>
<sequence>MSPSHHDFFATVLNPGPTPVKCTSPRSKNEEPGAIEGLESYGAFFRSKITRDLIRADLDNESFQDILAILLFPMAEKNATVPCLMDQWAAHKIRDPFLDMREENYDLFAHIRKFYFCMLRYIQDYMMKATSYYLPRASCGLPCLSDYGTFFENEYLQSNFDVGSFGVVGRRRLFWAFLRYDLMSKIRLYKATVDSSYTHPCRLNQRKGRQLLSWEDEALRCVQEYVSGLYAAHYAQWDCIRLPDDRTADDPSHLSSPSGLRLDYHSFSRLDWTKFQAKKWSVPELLMYKLEEYGFTLLTDLILDAKKADENRQGSELLWNFLCRLKDLEYSKPDDVHGICATTLWEDTETGRNVPDLCARMIWQHDCITVEALEGYRQRAWVFFDDAQVHPQHRSLVDLPEIQISAHQSDSECGSDVDEFVSIPRSLYDDADSWYNM</sequence>
<reference evidence="1 2" key="1">
    <citation type="journal article" date="2012" name="PLoS Pathog.">
        <title>Comparative pathogenomics reveals horizontally acquired novel virulence genes in fungi infecting cereal hosts.</title>
        <authorList>
            <person name="Gardiner D.M."/>
            <person name="McDonald M.C."/>
            <person name="Covarelli L."/>
            <person name="Solomon P.S."/>
            <person name="Rusu A.G."/>
            <person name="Marshall M."/>
            <person name="Kazan K."/>
            <person name="Chakraborty S."/>
            <person name="McDonald B.A."/>
            <person name="Manners J.M."/>
        </authorList>
    </citation>
    <scope>NUCLEOTIDE SEQUENCE [LARGE SCALE GENOMIC DNA]</scope>
    <source>
        <strain evidence="1 2">CS3096</strain>
    </source>
</reference>
<dbReference type="RefSeq" id="XP_009255697.1">
    <property type="nucleotide sequence ID" value="XM_009257422.1"/>
</dbReference>
<dbReference type="KEGG" id="fpu:FPSE_04304"/>
<name>K3VLM6_FUSPC</name>
<protein>
    <submittedName>
        <fullName evidence="1">Uncharacterized protein</fullName>
    </submittedName>
</protein>
<evidence type="ECO:0000313" key="1">
    <source>
        <dbReference type="EMBL" id="EKJ75529.1"/>
    </source>
</evidence>
<dbReference type="EMBL" id="AFNW01000085">
    <property type="protein sequence ID" value="EKJ75529.1"/>
    <property type="molecule type" value="Genomic_DNA"/>
</dbReference>
<dbReference type="AlphaFoldDB" id="K3VLM6"/>
<dbReference type="eggNOG" id="ENOG502RK20">
    <property type="taxonomic scope" value="Eukaryota"/>
</dbReference>
<dbReference type="GeneID" id="20362922"/>